<keyword evidence="2" id="KW-1185">Reference proteome</keyword>
<sequence>MFFYDYLLNEDYFLDYKYISADENYPLPPRPARELRSPFLQRPLTVHPGLSDDVPRAPSEQLHPHLVELHKSYLPSIEHVEFRKKFRVILNMKRKTTLDFKNKIKKWNYIVDQGRTDLNATSSLKLDYRPHGHTQLTYNYV</sequence>
<dbReference type="Proteomes" id="UP001054837">
    <property type="component" value="Unassembled WGS sequence"/>
</dbReference>
<evidence type="ECO:0000313" key="2">
    <source>
        <dbReference type="Proteomes" id="UP001054837"/>
    </source>
</evidence>
<gene>
    <name evidence="1" type="ORF">CDAR_494811</name>
</gene>
<dbReference type="EMBL" id="BPLQ01000513">
    <property type="protein sequence ID" value="GIX72295.1"/>
    <property type="molecule type" value="Genomic_DNA"/>
</dbReference>
<dbReference type="AlphaFoldDB" id="A0AAV4MJ22"/>
<reference evidence="1 2" key="1">
    <citation type="submission" date="2021-06" db="EMBL/GenBank/DDBJ databases">
        <title>Caerostris darwini draft genome.</title>
        <authorList>
            <person name="Kono N."/>
            <person name="Arakawa K."/>
        </authorList>
    </citation>
    <scope>NUCLEOTIDE SEQUENCE [LARGE SCALE GENOMIC DNA]</scope>
</reference>
<protein>
    <submittedName>
        <fullName evidence="1">Uncharacterized protein</fullName>
    </submittedName>
</protein>
<name>A0AAV4MJ22_9ARAC</name>
<evidence type="ECO:0000313" key="1">
    <source>
        <dbReference type="EMBL" id="GIX72295.1"/>
    </source>
</evidence>
<organism evidence="1 2">
    <name type="scientific">Caerostris darwini</name>
    <dbReference type="NCBI Taxonomy" id="1538125"/>
    <lineage>
        <taxon>Eukaryota</taxon>
        <taxon>Metazoa</taxon>
        <taxon>Ecdysozoa</taxon>
        <taxon>Arthropoda</taxon>
        <taxon>Chelicerata</taxon>
        <taxon>Arachnida</taxon>
        <taxon>Araneae</taxon>
        <taxon>Araneomorphae</taxon>
        <taxon>Entelegynae</taxon>
        <taxon>Araneoidea</taxon>
        <taxon>Araneidae</taxon>
        <taxon>Caerostris</taxon>
    </lineage>
</organism>
<proteinExistence type="predicted"/>
<accession>A0AAV4MJ22</accession>
<comment type="caution">
    <text evidence="1">The sequence shown here is derived from an EMBL/GenBank/DDBJ whole genome shotgun (WGS) entry which is preliminary data.</text>
</comment>